<evidence type="ECO:0000313" key="12">
    <source>
        <dbReference type="Proteomes" id="UP000028999"/>
    </source>
</evidence>
<evidence type="ECO:0000313" key="10">
    <source>
        <dbReference type="EMBL" id="CAF1920584.1"/>
    </source>
</evidence>
<comment type="subcellular location">
    <subcellularLocation>
        <location evidence="1">Membrane</location>
        <topology evidence="1">Single-pass membrane protein</topology>
    </subcellularLocation>
</comment>
<comment type="similarity">
    <text evidence="2">Belongs to the GLUTAMINE DUMPER 1 (TC 9.B.60) family.</text>
</comment>
<evidence type="ECO:0000256" key="7">
    <source>
        <dbReference type="ARBA" id="ARBA00023136"/>
    </source>
</evidence>
<dbReference type="AlphaFoldDB" id="A0A078HD65"/>
<dbReference type="InterPro" id="IPR040359">
    <property type="entry name" value="GDU"/>
</dbReference>
<protein>
    <submittedName>
        <fullName evidence="10">(rape) hypothetical protein</fullName>
    </submittedName>
    <submittedName>
        <fullName evidence="11">BnaC02g38220D protein</fullName>
    </submittedName>
</protein>
<evidence type="ECO:0000256" key="9">
    <source>
        <dbReference type="SAM" id="Phobius"/>
    </source>
</evidence>
<sequence length="114" mass="12146">MRATPKVEIWKSPIPYLFGGLFLLILLIALALLSLVCTNKKTPSSSSSSNDTNPVGEEDDTGDNKSKIIMVEYLPKIVVILAGEDKPSCLAVPVIPPPSSIYPCNCGNVTVVST</sequence>
<dbReference type="OMA" id="ILACSFH"/>
<proteinExistence type="inferred from homology"/>
<evidence type="ECO:0000256" key="8">
    <source>
        <dbReference type="SAM" id="MobiDB-lite"/>
    </source>
</evidence>
<keyword evidence="12" id="KW-1185">Reference proteome</keyword>
<dbReference type="OrthoDB" id="770444at2759"/>
<evidence type="ECO:0000256" key="1">
    <source>
        <dbReference type="ARBA" id="ARBA00004167"/>
    </source>
</evidence>
<keyword evidence="5" id="KW-0029">Amino-acid transport</keyword>
<feature type="region of interest" description="Disordered" evidence="8">
    <location>
        <begin position="40"/>
        <end position="63"/>
    </location>
</feature>
<dbReference type="Proteomes" id="UP001295469">
    <property type="component" value="Chromosome C02"/>
</dbReference>
<evidence type="ECO:0000256" key="5">
    <source>
        <dbReference type="ARBA" id="ARBA00022970"/>
    </source>
</evidence>
<dbReference type="SMR" id="A0A078HD65"/>
<keyword evidence="3" id="KW-0813">Transport</keyword>
<evidence type="ECO:0000256" key="2">
    <source>
        <dbReference type="ARBA" id="ARBA00009977"/>
    </source>
</evidence>
<dbReference type="PANTHER" id="PTHR33228">
    <property type="entry name" value="PROTEIN GLUTAMINE DUMPER 4-RELATED"/>
    <property type="match status" value="1"/>
</dbReference>
<keyword evidence="4 9" id="KW-0812">Transmembrane</keyword>
<gene>
    <name evidence="11" type="primary">BnaC02g38220D</name>
    <name evidence="10" type="ORF">DARMORV10_C02P56100.1</name>
    <name evidence="11" type="ORF">GSBRNA2T00059226001</name>
</gene>
<reference evidence="11 12" key="1">
    <citation type="journal article" date="2014" name="Science">
        <title>Plant genetics. Early allopolyploid evolution in the post-Neolithic Brassica napus oilseed genome.</title>
        <authorList>
            <person name="Chalhoub B."/>
            <person name="Denoeud F."/>
            <person name="Liu S."/>
            <person name="Parkin I.A."/>
            <person name="Tang H."/>
            <person name="Wang X."/>
            <person name="Chiquet J."/>
            <person name="Belcram H."/>
            <person name="Tong C."/>
            <person name="Samans B."/>
            <person name="Correa M."/>
            <person name="Da Silva C."/>
            <person name="Just J."/>
            <person name="Falentin C."/>
            <person name="Koh C.S."/>
            <person name="Le Clainche I."/>
            <person name="Bernard M."/>
            <person name="Bento P."/>
            <person name="Noel B."/>
            <person name="Labadie K."/>
            <person name="Alberti A."/>
            <person name="Charles M."/>
            <person name="Arnaud D."/>
            <person name="Guo H."/>
            <person name="Daviaud C."/>
            <person name="Alamery S."/>
            <person name="Jabbari K."/>
            <person name="Zhao M."/>
            <person name="Edger P.P."/>
            <person name="Chelaifa H."/>
            <person name="Tack D."/>
            <person name="Lassalle G."/>
            <person name="Mestiri I."/>
            <person name="Schnel N."/>
            <person name="Le Paslier M.C."/>
            <person name="Fan G."/>
            <person name="Renault V."/>
            <person name="Bayer P.E."/>
            <person name="Golicz A.A."/>
            <person name="Manoli S."/>
            <person name="Lee T.H."/>
            <person name="Thi V.H."/>
            <person name="Chalabi S."/>
            <person name="Hu Q."/>
            <person name="Fan C."/>
            <person name="Tollenaere R."/>
            <person name="Lu Y."/>
            <person name="Battail C."/>
            <person name="Shen J."/>
            <person name="Sidebottom C.H."/>
            <person name="Wang X."/>
            <person name="Canaguier A."/>
            <person name="Chauveau A."/>
            <person name="Berard A."/>
            <person name="Deniot G."/>
            <person name="Guan M."/>
            <person name="Liu Z."/>
            <person name="Sun F."/>
            <person name="Lim Y.P."/>
            <person name="Lyons E."/>
            <person name="Town C.D."/>
            <person name="Bancroft I."/>
            <person name="Wang X."/>
            <person name="Meng J."/>
            <person name="Ma J."/>
            <person name="Pires J.C."/>
            <person name="King G.J."/>
            <person name="Brunel D."/>
            <person name="Delourme R."/>
            <person name="Renard M."/>
            <person name="Aury J.M."/>
            <person name="Adams K.L."/>
            <person name="Batley J."/>
            <person name="Snowdon R.J."/>
            <person name="Tost J."/>
            <person name="Edwards D."/>
            <person name="Zhou Y."/>
            <person name="Hua W."/>
            <person name="Sharpe A.G."/>
            <person name="Paterson A.H."/>
            <person name="Guan C."/>
            <person name="Wincker P."/>
        </authorList>
    </citation>
    <scope>NUCLEOTIDE SEQUENCE [LARGE SCALE GENOMIC DNA]</scope>
    <source>
        <strain evidence="12">cv. Darmor-bzh</strain>
    </source>
</reference>
<evidence type="ECO:0000256" key="4">
    <source>
        <dbReference type="ARBA" id="ARBA00022692"/>
    </source>
</evidence>
<dbReference type="Gramene" id="CDY35772">
    <property type="protein sequence ID" value="CDY35772"/>
    <property type="gene ID" value="GSBRNA2T00059226001"/>
</dbReference>
<feature type="transmembrane region" description="Helical" evidence="9">
    <location>
        <begin position="16"/>
        <end position="37"/>
    </location>
</feature>
<evidence type="ECO:0000313" key="11">
    <source>
        <dbReference type="EMBL" id="CDY35772.1"/>
    </source>
</evidence>
<organism evidence="11 12">
    <name type="scientific">Brassica napus</name>
    <name type="common">Rape</name>
    <dbReference type="NCBI Taxonomy" id="3708"/>
    <lineage>
        <taxon>Eukaryota</taxon>
        <taxon>Viridiplantae</taxon>
        <taxon>Streptophyta</taxon>
        <taxon>Embryophyta</taxon>
        <taxon>Tracheophyta</taxon>
        <taxon>Spermatophyta</taxon>
        <taxon>Magnoliopsida</taxon>
        <taxon>eudicotyledons</taxon>
        <taxon>Gunneridae</taxon>
        <taxon>Pentapetalae</taxon>
        <taxon>rosids</taxon>
        <taxon>malvids</taxon>
        <taxon>Brassicales</taxon>
        <taxon>Brassicaceae</taxon>
        <taxon>Brassiceae</taxon>
        <taxon>Brassica</taxon>
    </lineage>
</organism>
<dbReference type="EMBL" id="LK032360">
    <property type="protein sequence ID" value="CDY35772.1"/>
    <property type="molecule type" value="Genomic_DNA"/>
</dbReference>
<dbReference type="GO" id="GO:0006865">
    <property type="term" value="P:amino acid transport"/>
    <property type="evidence" value="ECO:0007669"/>
    <property type="project" value="UniProtKB-KW"/>
</dbReference>
<dbReference type="STRING" id="3708.A0A078HD65"/>
<dbReference type="PaxDb" id="3708-A0A078HD65"/>
<keyword evidence="7 9" id="KW-0472">Membrane</keyword>
<dbReference type="PANTHER" id="PTHR33228:SF75">
    <property type="entry name" value="PROTEIN GLUTAMINE DUMPER 6"/>
    <property type="match status" value="1"/>
</dbReference>
<dbReference type="GO" id="GO:0080143">
    <property type="term" value="P:regulation of amino acid export"/>
    <property type="evidence" value="ECO:0007669"/>
    <property type="project" value="InterPro"/>
</dbReference>
<reference evidence="11" key="2">
    <citation type="submission" date="2014-06" db="EMBL/GenBank/DDBJ databases">
        <authorList>
            <person name="Genoscope - CEA"/>
        </authorList>
    </citation>
    <scope>NUCLEOTIDE SEQUENCE</scope>
</reference>
<dbReference type="EMBL" id="HG994366">
    <property type="protein sequence ID" value="CAF1920584.1"/>
    <property type="molecule type" value="Genomic_DNA"/>
</dbReference>
<evidence type="ECO:0000256" key="6">
    <source>
        <dbReference type="ARBA" id="ARBA00022989"/>
    </source>
</evidence>
<dbReference type="Proteomes" id="UP000028999">
    <property type="component" value="Unassembled WGS sequence"/>
</dbReference>
<dbReference type="GO" id="GO:0016020">
    <property type="term" value="C:membrane"/>
    <property type="evidence" value="ECO:0007669"/>
    <property type="project" value="UniProtKB-SubCell"/>
</dbReference>
<name>A0A078HD65_BRANA</name>
<evidence type="ECO:0000256" key="3">
    <source>
        <dbReference type="ARBA" id="ARBA00022448"/>
    </source>
</evidence>
<reference evidence="10" key="3">
    <citation type="submission" date="2021-01" db="EMBL/GenBank/DDBJ databases">
        <authorList>
            <consortium name="Genoscope - CEA"/>
            <person name="William W."/>
        </authorList>
    </citation>
    <scope>NUCLEOTIDE SEQUENCE</scope>
</reference>
<accession>A0A078HD65</accession>
<keyword evidence="6 9" id="KW-1133">Transmembrane helix</keyword>